<name>A0AAW9NRY6_9BACL</name>
<protein>
    <submittedName>
        <fullName evidence="3">Potassium transporter</fullName>
    </submittedName>
</protein>
<organism evidence="3 4">
    <name type="scientific">Metasolibacillus meyeri</name>
    <dbReference type="NCBI Taxonomy" id="1071052"/>
    <lineage>
        <taxon>Bacteria</taxon>
        <taxon>Bacillati</taxon>
        <taxon>Bacillota</taxon>
        <taxon>Bacilli</taxon>
        <taxon>Bacillales</taxon>
        <taxon>Caryophanaceae</taxon>
        <taxon>Metasolibacillus</taxon>
    </lineage>
</organism>
<comment type="caution">
    <text evidence="3">The sequence shown here is derived from an EMBL/GenBank/DDBJ whole genome shotgun (WGS) entry which is preliminary data.</text>
</comment>
<feature type="transmembrane region" description="Helical" evidence="2">
    <location>
        <begin position="6"/>
        <end position="27"/>
    </location>
</feature>
<gene>
    <name evidence="3" type="ORF">P9B03_12160</name>
</gene>
<keyword evidence="2" id="KW-0472">Membrane</keyword>
<sequence>MFSNKNSAPILLTVLVALLLFVSYYYFVLPKKEQAERLHSAVSSLQEEIMSLQSQIAMKQSEESQVPENLFVLQKKVPQHKDIVNLLLNMEEIGLLSASKITGMQFNNYDALVSESELQDISDSETVTEQQFTEELPTSSIAKEALPPELQMVTFNVELESRNESDFTIFLKELESLERIIRIDQIDLQVPGEADLIEDAPPKTVSTKIQATTFYYEGE</sequence>
<proteinExistence type="predicted"/>
<evidence type="ECO:0000256" key="1">
    <source>
        <dbReference type="SAM" id="Coils"/>
    </source>
</evidence>
<evidence type="ECO:0000256" key="2">
    <source>
        <dbReference type="SAM" id="Phobius"/>
    </source>
</evidence>
<accession>A0AAW9NRY6</accession>
<keyword evidence="2" id="KW-1133">Transmembrane helix</keyword>
<evidence type="ECO:0000313" key="4">
    <source>
        <dbReference type="Proteomes" id="UP001344888"/>
    </source>
</evidence>
<reference evidence="3 4" key="1">
    <citation type="submission" date="2023-03" db="EMBL/GenBank/DDBJ databases">
        <title>Bacillus Genome Sequencing.</title>
        <authorList>
            <person name="Dunlap C."/>
        </authorList>
    </citation>
    <scope>NUCLEOTIDE SEQUENCE [LARGE SCALE GENOMIC DNA]</scope>
    <source>
        <strain evidence="3 4">B-59205</strain>
    </source>
</reference>
<keyword evidence="1" id="KW-0175">Coiled coil</keyword>
<dbReference type="Proteomes" id="UP001344888">
    <property type="component" value="Unassembled WGS sequence"/>
</dbReference>
<feature type="coiled-coil region" evidence="1">
    <location>
        <begin position="35"/>
        <end position="62"/>
    </location>
</feature>
<dbReference type="AlphaFoldDB" id="A0AAW9NRY6"/>
<dbReference type="Gene3D" id="3.30.70.60">
    <property type="match status" value="1"/>
</dbReference>
<dbReference type="EMBL" id="JARSFG010000017">
    <property type="protein sequence ID" value="MEC1179241.1"/>
    <property type="molecule type" value="Genomic_DNA"/>
</dbReference>
<dbReference type="RefSeq" id="WP_326123738.1">
    <property type="nucleotide sequence ID" value="NZ_JARSFG010000017.1"/>
</dbReference>
<evidence type="ECO:0000313" key="3">
    <source>
        <dbReference type="EMBL" id="MEC1179241.1"/>
    </source>
</evidence>
<keyword evidence="2" id="KW-0812">Transmembrane</keyword>
<dbReference type="InterPro" id="IPR014717">
    <property type="entry name" value="Transl_elong_EF1B/ribsomal_bS6"/>
</dbReference>
<keyword evidence="4" id="KW-1185">Reference proteome</keyword>